<evidence type="ECO:0008006" key="3">
    <source>
        <dbReference type="Google" id="ProtNLM"/>
    </source>
</evidence>
<sequence length="167" mass="19064">MAARTNLPDHSSENIDVRSILETQLKNFIHDYRVHISTRFYVLATVHDDVDGQLQERLREAKRNITGKRITVIPYLLANSHWTGLVIKFNTNQNIECAEFNDPVMDSTFNLENLENIFTEIFPDTSLISRPVQYPSDRTSSGLALIRHLIRAIASSESRQIKLPDAG</sequence>
<proteinExistence type="predicted"/>
<accession>A0A814ZY91</accession>
<organism evidence="1 2">
    <name type="scientific">Adineta steineri</name>
    <dbReference type="NCBI Taxonomy" id="433720"/>
    <lineage>
        <taxon>Eukaryota</taxon>
        <taxon>Metazoa</taxon>
        <taxon>Spiralia</taxon>
        <taxon>Gnathifera</taxon>
        <taxon>Rotifera</taxon>
        <taxon>Eurotatoria</taxon>
        <taxon>Bdelloidea</taxon>
        <taxon>Adinetida</taxon>
        <taxon>Adinetidae</taxon>
        <taxon>Adineta</taxon>
    </lineage>
</organism>
<gene>
    <name evidence="1" type="ORF">BJG266_LOCUS29452</name>
</gene>
<evidence type="ECO:0000313" key="2">
    <source>
        <dbReference type="Proteomes" id="UP000663877"/>
    </source>
</evidence>
<evidence type="ECO:0000313" key="1">
    <source>
        <dbReference type="EMBL" id="CAF1248489.1"/>
    </source>
</evidence>
<dbReference type="AlphaFoldDB" id="A0A814ZY91"/>
<dbReference type="InterPro" id="IPR038765">
    <property type="entry name" value="Papain-like_cys_pep_sf"/>
</dbReference>
<reference evidence="1" key="1">
    <citation type="submission" date="2021-02" db="EMBL/GenBank/DDBJ databases">
        <authorList>
            <person name="Nowell W R."/>
        </authorList>
    </citation>
    <scope>NUCLEOTIDE SEQUENCE</scope>
</reference>
<protein>
    <recommendedName>
        <fullName evidence="3">Ubiquitin-like protease family profile domain-containing protein</fullName>
    </recommendedName>
</protein>
<name>A0A814ZY91_9BILA</name>
<dbReference type="EMBL" id="CAJNOI010000338">
    <property type="protein sequence ID" value="CAF1248489.1"/>
    <property type="molecule type" value="Genomic_DNA"/>
</dbReference>
<dbReference type="Proteomes" id="UP000663877">
    <property type="component" value="Unassembled WGS sequence"/>
</dbReference>
<comment type="caution">
    <text evidence="1">The sequence shown here is derived from an EMBL/GenBank/DDBJ whole genome shotgun (WGS) entry which is preliminary data.</text>
</comment>
<dbReference type="SUPFAM" id="SSF54001">
    <property type="entry name" value="Cysteine proteinases"/>
    <property type="match status" value="1"/>
</dbReference>
<feature type="non-terminal residue" evidence="1">
    <location>
        <position position="167"/>
    </location>
</feature>